<dbReference type="GO" id="GO:0009423">
    <property type="term" value="P:chorismate biosynthetic process"/>
    <property type="evidence" value="ECO:0007669"/>
    <property type="project" value="UniProtKB-UniRule"/>
</dbReference>
<dbReference type="GO" id="GO:0009073">
    <property type="term" value="P:aromatic amino acid family biosynthetic process"/>
    <property type="evidence" value="ECO:0007669"/>
    <property type="project" value="UniProtKB-KW"/>
</dbReference>
<evidence type="ECO:0000256" key="7">
    <source>
        <dbReference type="ARBA" id="ARBA00004661"/>
    </source>
</evidence>
<dbReference type="GO" id="GO:0005737">
    <property type="term" value="C:cytoplasm"/>
    <property type="evidence" value="ECO:0007669"/>
    <property type="project" value="UniProtKB-SubCell"/>
</dbReference>
<comment type="function">
    <text evidence="5">Catalyzes the conversion of 3-deoxy-D-arabino-heptulosonate 7-phosphate (DAHP) to dehydroquinate (DHQ).</text>
</comment>
<keyword evidence="17" id="KW-0057">Aromatic amino acid biosynthesis</keyword>
<dbReference type="InterPro" id="IPR030963">
    <property type="entry name" value="DHQ_synth_fam"/>
</dbReference>
<dbReference type="Gene3D" id="1.20.1090.10">
    <property type="entry name" value="Dehydroquinate synthase-like - alpha domain"/>
    <property type="match status" value="1"/>
</dbReference>
<dbReference type="AlphaFoldDB" id="M1E918"/>
<evidence type="ECO:0000256" key="18">
    <source>
        <dbReference type="ARBA" id="ARBA00023239"/>
    </source>
</evidence>
<dbReference type="PANTHER" id="PTHR43622:SF7">
    <property type="entry name" value="3-DEHYDROQUINATE SYNTHASE, CHLOROPLASTIC"/>
    <property type="match status" value="1"/>
</dbReference>
<keyword evidence="16" id="KW-0520">NAD</keyword>
<evidence type="ECO:0000256" key="12">
    <source>
        <dbReference type="ARBA" id="ARBA00022605"/>
    </source>
</evidence>
<comment type="cofactor">
    <cofactor evidence="2">
        <name>NAD(+)</name>
        <dbReference type="ChEBI" id="CHEBI:57540"/>
    </cofactor>
</comment>
<evidence type="ECO:0000259" key="22">
    <source>
        <dbReference type="Pfam" id="PF24621"/>
    </source>
</evidence>
<keyword evidence="13" id="KW-0479">Metal-binding</keyword>
<evidence type="ECO:0000256" key="9">
    <source>
        <dbReference type="ARBA" id="ARBA00013031"/>
    </source>
</evidence>
<keyword evidence="18 23" id="KW-0456">Lyase</keyword>
<dbReference type="HOGENOM" id="CLU_001201_0_1_9"/>
<gene>
    <name evidence="23" type="ORF">Thena_1660</name>
</gene>
<evidence type="ECO:0000256" key="17">
    <source>
        <dbReference type="ARBA" id="ARBA00023141"/>
    </source>
</evidence>
<dbReference type="Pfam" id="PF24621">
    <property type="entry name" value="DHQS_C"/>
    <property type="match status" value="1"/>
</dbReference>
<dbReference type="SUPFAM" id="SSF56796">
    <property type="entry name" value="Dehydroquinate synthase-like"/>
    <property type="match status" value="1"/>
</dbReference>
<evidence type="ECO:0000256" key="1">
    <source>
        <dbReference type="ARBA" id="ARBA00001393"/>
    </source>
</evidence>
<evidence type="ECO:0000256" key="2">
    <source>
        <dbReference type="ARBA" id="ARBA00001911"/>
    </source>
</evidence>
<evidence type="ECO:0000256" key="20">
    <source>
        <dbReference type="NCBIfam" id="TIGR01357"/>
    </source>
</evidence>
<comment type="cofactor">
    <cofactor evidence="3">
        <name>Co(2+)</name>
        <dbReference type="ChEBI" id="CHEBI:48828"/>
    </cofactor>
</comment>
<dbReference type="GO" id="GO:0008652">
    <property type="term" value="P:amino acid biosynthetic process"/>
    <property type="evidence" value="ECO:0007669"/>
    <property type="project" value="UniProtKB-KW"/>
</dbReference>
<evidence type="ECO:0000256" key="4">
    <source>
        <dbReference type="ARBA" id="ARBA00001947"/>
    </source>
</evidence>
<feature type="domain" description="3-dehydroquinate synthase C-terminal" evidence="22">
    <location>
        <begin position="177"/>
        <end position="314"/>
    </location>
</feature>
<dbReference type="STRING" id="747365.Thena_1660"/>
<evidence type="ECO:0000256" key="16">
    <source>
        <dbReference type="ARBA" id="ARBA00023027"/>
    </source>
</evidence>
<dbReference type="CDD" id="cd08195">
    <property type="entry name" value="DHQS"/>
    <property type="match status" value="1"/>
</dbReference>
<dbReference type="Proteomes" id="UP000011765">
    <property type="component" value="Chromosome"/>
</dbReference>
<dbReference type="Pfam" id="PF01761">
    <property type="entry name" value="DHQ_synthase"/>
    <property type="match status" value="1"/>
</dbReference>
<evidence type="ECO:0000256" key="10">
    <source>
        <dbReference type="ARBA" id="ARBA00017684"/>
    </source>
</evidence>
<dbReference type="PIRSF" id="PIRSF001455">
    <property type="entry name" value="DHQ_synth"/>
    <property type="match status" value="1"/>
</dbReference>
<reference evidence="23 24" key="1">
    <citation type="submission" date="2011-04" db="EMBL/GenBank/DDBJ databases">
        <title>The complete genome of Thermodesulfobium narugense DSM 14796.</title>
        <authorList>
            <consortium name="US DOE Joint Genome Institute (JGI-PGF)"/>
            <person name="Lucas S."/>
            <person name="Han J."/>
            <person name="Lapidus A."/>
            <person name="Bruce D."/>
            <person name="Goodwin L."/>
            <person name="Pitluck S."/>
            <person name="Peters L."/>
            <person name="Kyrpides N."/>
            <person name="Mavromatis K."/>
            <person name="Pagani I."/>
            <person name="Ivanova N."/>
            <person name="Ovchinnikova G."/>
            <person name="Zhang X."/>
            <person name="Saunders L."/>
            <person name="Detter J.C."/>
            <person name="Tapia R."/>
            <person name="Han C."/>
            <person name="Land M."/>
            <person name="Hauser L."/>
            <person name="Markowitz V."/>
            <person name="Cheng J.-F."/>
            <person name="Hugenholtz P."/>
            <person name="Woyke T."/>
            <person name="Wu D."/>
            <person name="Spring S."/>
            <person name="Schroeder M."/>
            <person name="Brambilla E."/>
            <person name="Klenk H.-P."/>
            <person name="Eisen J.A."/>
        </authorList>
    </citation>
    <scope>NUCLEOTIDE SEQUENCE [LARGE SCALE GENOMIC DNA]</scope>
    <source>
        <strain evidence="23 24">DSM 14796</strain>
    </source>
</reference>
<dbReference type="InterPro" id="IPR016037">
    <property type="entry name" value="DHQ_synth_AroB"/>
</dbReference>
<comment type="similarity">
    <text evidence="8">Belongs to the sugar phosphate cyclases superfamily. Dehydroquinate synthase family.</text>
</comment>
<dbReference type="Gene3D" id="3.40.50.1970">
    <property type="match status" value="1"/>
</dbReference>
<evidence type="ECO:0000256" key="19">
    <source>
        <dbReference type="ARBA" id="ARBA00023285"/>
    </source>
</evidence>
<keyword evidence="14" id="KW-0547">Nucleotide-binding</keyword>
<comment type="cofactor">
    <cofactor evidence="4">
        <name>Zn(2+)</name>
        <dbReference type="ChEBI" id="CHEBI:29105"/>
    </cofactor>
</comment>
<dbReference type="KEGG" id="tnr:Thena_1660"/>
<evidence type="ECO:0000256" key="5">
    <source>
        <dbReference type="ARBA" id="ARBA00003485"/>
    </source>
</evidence>
<evidence type="ECO:0000313" key="24">
    <source>
        <dbReference type="Proteomes" id="UP000011765"/>
    </source>
</evidence>
<dbReference type="PANTHER" id="PTHR43622">
    <property type="entry name" value="3-DEHYDROQUINATE SYNTHASE"/>
    <property type="match status" value="1"/>
</dbReference>
<dbReference type="GO" id="GO:0046872">
    <property type="term" value="F:metal ion binding"/>
    <property type="evidence" value="ECO:0007669"/>
    <property type="project" value="UniProtKB-KW"/>
</dbReference>
<sequence>MIFMIKILNFSSDDVKVYFKSLDEALDKILEDEYSKILAVTHPVLLNIYDLKDIFKKRNIDIVVLPEGEKTKSLTKFIELSKIFFEHSLDRYSHVIVLGGGVLGDLCGFLCSVYMRGISFSLVPTTLLSMVDSSIGGKNGIDLDFGKNLLGSFYHPKNIVIDLNFLKSLPEREISSGMAEVIKYAILDDSFILDEIKKEKPDIGKLVELSIDIKSKYVKEDEREKTGKRALLNLGHTLGHAIEARTLYSRFTHGEAVSIGTCFAAFFSYCLGYANIELYKEVKSLFYKYNLPTLYPIDLDVESLRKYILKDKKNISSKIRFVIFKDFSDVFIYPTDFSQIKNCLLKWIEYEKS</sequence>
<comment type="pathway">
    <text evidence="7">Metabolic intermediate biosynthesis; chorismate biosynthesis; chorismate from D-erythrose 4-phosphate and phosphoenolpyruvate: step 2/7.</text>
</comment>
<keyword evidence="24" id="KW-1185">Reference proteome</keyword>
<keyword evidence="19" id="KW-0170">Cobalt</keyword>
<dbReference type="GO" id="GO:0003856">
    <property type="term" value="F:3-dehydroquinate synthase activity"/>
    <property type="evidence" value="ECO:0007669"/>
    <property type="project" value="UniProtKB-UniRule"/>
</dbReference>
<evidence type="ECO:0000256" key="3">
    <source>
        <dbReference type="ARBA" id="ARBA00001941"/>
    </source>
</evidence>
<evidence type="ECO:0000256" key="15">
    <source>
        <dbReference type="ARBA" id="ARBA00022833"/>
    </source>
</evidence>
<evidence type="ECO:0000256" key="13">
    <source>
        <dbReference type="ARBA" id="ARBA00022723"/>
    </source>
</evidence>
<evidence type="ECO:0000256" key="14">
    <source>
        <dbReference type="ARBA" id="ARBA00022741"/>
    </source>
</evidence>
<feature type="domain" description="3-dehydroquinate synthase N-terminal" evidence="21">
    <location>
        <begin position="63"/>
        <end position="175"/>
    </location>
</feature>
<evidence type="ECO:0000256" key="11">
    <source>
        <dbReference type="ARBA" id="ARBA00022490"/>
    </source>
</evidence>
<evidence type="ECO:0000256" key="8">
    <source>
        <dbReference type="ARBA" id="ARBA00005412"/>
    </source>
</evidence>
<keyword evidence="12" id="KW-0028">Amino-acid biosynthesis</keyword>
<dbReference type="InterPro" id="IPR050071">
    <property type="entry name" value="Dehydroquinate_synthase"/>
</dbReference>
<name>M1E918_9BACT</name>
<keyword evidence="15" id="KW-0862">Zinc</keyword>
<dbReference type="GO" id="GO:0000166">
    <property type="term" value="F:nucleotide binding"/>
    <property type="evidence" value="ECO:0007669"/>
    <property type="project" value="UniProtKB-KW"/>
</dbReference>
<proteinExistence type="inferred from homology"/>
<evidence type="ECO:0000313" key="23">
    <source>
        <dbReference type="EMBL" id="AEE15270.1"/>
    </source>
</evidence>
<dbReference type="FunFam" id="3.40.50.1970:FF:000007">
    <property type="entry name" value="Pentafunctional AROM polypeptide"/>
    <property type="match status" value="1"/>
</dbReference>
<accession>M1E918</accession>
<dbReference type="EMBL" id="CP002690">
    <property type="protein sequence ID" value="AEE15270.1"/>
    <property type="molecule type" value="Genomic_DNA"/>
</dbReference>
<evidence type="ECO:0000256" key="6">
    <source>
        <dbReference type="ARBA" id="ARBA00004496"/>
    </source>
</evidence>
<comment type="subcellular location">
    <subcellularLocation>
        <location evidence="6">Cytoplasm</location>
    </subcellularLocation>
</comment>
<dbReference type="EC" id="4.2.3.4" evidence="9 20"/>
<keyword evidence="11" id="KW-0963">Cytoplasm</keyword>
<dbReference type="InterPro" id="IPR030960">
    <property type="entry name" value="DHQS/DOIS_N"/>
</dbReference>
<dbReference type="eggNOG" id="COG0337">
    <property type="taxonomic scope" value="Bacteria"/>
</dbReference>
<evidence type="ECO:0000259" key="21">
    <source>
        <dbReference type="Pfam" id="PF01761"/>
    </source>
</evidence>
<organism evidence="23 24">
    <name type="scientific">Thermodesulfobium narugense DSM 14796</name>
    <dbReference type="NCBI Taxonomy" id="747365"/>
    <lineage>
        <taxon>Bacteria</taxon>
        <taxon>Pseudomonadati</taxon>
        <taxon>Thermodesulfobiota</taxon>
        <taxon>Thermodesulfobiia</taxon>
        <taxon>Thermodesulfobiales</taxon>
        <taxon>Thermodesulfobiaceae</taxon>
        <taxon>Thermodesulfobium</taxon>
    </lineage>
</organism>
<comment type="catalytic activity">
    <reaction evidence="1">
        <text>7-phospho-2-dehydro-3-deoxy-D-arabino-heptonate = 3-dehydroquinate + phosphate</text>
        <dbReference type="Rhea" id="RHEA:21968"/>
        <dbReference type="ChEBI" id="CHEBI:32364"/>
        <dbReference type="ChEBI" id="CHEBI:43474"/>
        <dbReference type="ChEBI" id="CHEBI:58394"/>
        <dbReference type="EC" id="4.2.3.4"/>
    </reaction>
</comment>
<dbReference type="NCBIfam" id="TIGR01357">
    <property type="entry name" value="aroB"/>
    <property type="match status" value="1"/>
</dbReference>
<dbReference type="InterPro" id="IPR056179">
    <property type="entry name" value="DHQS_C"/>
</dbReference>
<protein>
    <recommendedName>
        <fullName evidence="10 20">3-dehydroquinate synthase</fullName>
        <ecNumber evidence="9 20">4.2.3.4</ecNumber>
    </recommendedName>
</protein>